<dbReference type="Gene3D" id="1.20.1250.20">
    <property type="entry name" value="MFS general substrate transporter like domains"/>
    <property type="match status" value="2"/>
</dbReference>
<feature type="transmembrane region" description="Helical" evidence="6">
    <location>
        <begin position="201"/>
        <end position="219"/>
    </location>
</feature>
<dbReference type="PANTHER" id="PTHR23528">
    <property type="match status" value="1"/>
</dbReference>
<evidence type="ECO:0000313" key="9">
    <source>
        <dbReference type="Proteomes" id="UP000245753"/>
    </source>
</evidence>
<dbReference type="Proteomes" id="UP000245753">
    <property type="component" value="Unassembled WGS sequence"/>
</dbReference>
<reference evidence="8 9" key="1">
    <citation type="journal article" date="2018" name="Int. J. Syst. Evol. Microbiol.">
        <title>Bifidobacterium catulorum sp. nov., a novel taxon from the faeces of the baby common marmoset (Callithrix jacchus).</title>
        <authorList>
            <person name="Modesto M."/>
            <person name="Michelini S."/>
            <person name="Oki K."/>
            <person name="Biavati B."/>
            <person name="Watanabe K."/>
            <person name="Mattarelli P."/>
        </authorList>
    </citation>
    <scope>NUCLEOTIDE SEQUENCE [LARGE SCALE GENOMIC DNA]</scope>
    <source>
        <strain evidence="8 9">MRM 8.19</strain>
    </source>
</reference>
<protein>
    <recommendedName>
        <fullName evidence="7">Major facilitator superfamily (MFS) profile domain-containing protein</fullName>
    </recommendedName>
</protein>
<feature type="transmembrane region" description="Helical" evidence="6">
    <location>
        <begin position="78"/>
        <end position="102"/>
    </location>
</feature>
<feature type="transmembrane region" description="Helical" evidence="6">
    <location>
        <begin position="38"/>
        <end position="58"/>
    </location>
</feature>
<keyword evidence="4 6" id="KW-0472">Membrane</keyword>
<proteinExistence type="predicted"/>
<evidence type="ECO:0000256" key="1">
    <source>
        <dbReference type="ARBA" id="ARBA00004651"/>
    </source>
</evidence>
<gene>
    <name evidence="8" type="ORF">DF200_04775</name>
</gene>
<feature type="transmembrane region" description="Helical" evidence="6">
    <location>
        <begin position="255"/>
        <end position="278"/>
    </location>
</feature>
<evidence type="ECO:0000259" key="7">
    <source>
        <dbReference type="PROSITE" id="PS50850"/>
    </source>
</evidence>
<feature type="compositionally biased region" description="Basic and acidic residues" evidence="5">
    <location>
        <begin position="18"/>
        <end position="28"/>
    </location>
</feature>
<dbReference type="EMBL" id="QFFN01000009">
    <property type="protein sequence ID" value="PWG59963.1"/>
    <property type="molecule type" value="Genomic_DNA"/>
</dbReference>
<evidence type="ECO:0000256" key="6">
    <source>
        <dbReference type="SAM" id="Phobius"/>
    </source>
</evidence>
<dbReference type="AlphaFoldDB" id="A0A2U2MSY6"/>
<feature type="region of interest" description="Disordered" evidence="5">
    <location>
        <begin position="1"/>
        <end position="28"/>
    </location>
</feature>
<organism evidence="8 9">
    <name type="scientific">Bifidobacterium catulorum</name>
    <dbReference type="NCBI Taxonomy" id="1630173"/>
    <lineage>
        <taxon>Bacteria</taxon>
        <taxon>Bacillati</taxon>
        <taxon>Actinomycetota</taxon>
        <taxon>Actinomycetes</taxon>
        <taxon>Bifidobacteriales</taxon>
        <taxon>Bifidobacteriaceae</taxon>
        <taxon>Bifidobacterium</taxon>
    </lineage>
</organism>
<dbReference type="InterPro" id="IPR011701">
    <property type="entry name" value="MFS"/>
</dbReference>
<dbReference type="InterPro" id="IPR036259">
    <property type="entry name" value="MFS_trans_sf"/>
</dbReference>
<feature type="transmembrane region" description="Helical" evidence="6">
    <location>
        <begin position="326"/>
        <end position="347"/>
    </location>
</feature>
<feature type="domain" description="Major facilitator superfamily (MFS) profile" evidence="7">
    <location>
        <begin position="36"/>
        <end position="442"/>
    </location>
</feature>
<feature type="transmembrane region" description="Helical" evidence="6">
    <location>
        <begin position="391"/>
        <end position="413"/>
    </location>
</feature>
<feature type="transmembrane region" description="Helical" evidence="6">
    <location>
        <begin position="114"/>
        <end position="132"/>
    </location>
</feature>
<comment type="caution">
    <text evidence="8">The sequence shown here is derived from an EMBL/GenBank/DDBJ whole genome shotgun (WGS) entry which is preliminary data.</text>
</comment>
<dbReference type="OrthoDB" id="7584869at2"/>
<feature type="transmembrane region" description="Helical" evidence="6">
    <location>
        <begin position="138"/>
        <end position="160"/>
    </location>
</feature>
<name>A0A2U2MSY6_9BIFI</name>
<evidence type="ECO:0000256" key="4">
    <source>
        <dbReference type="ARBA" id="ARBA00023136"/>
    </source>
</evidence>
<feature type="transmembrane region" description="Helical" evidence="6">
    <location>
        <begin position="298"/>
        <end position="319"/>
    </location>
</feature>
<comment type="subcellular location">
    <subcellularLocation>
        <location evidence="1">Cell membrane</location>
        <topology evidence="1">Multi-pass membrane protein</topology>
    </subcellularLocation>
</comment>
<dbReference type="SUPFAM" id="SSF103473">
    <property type="entry name" value="MFS general substrate transporter"/>
    <property type="match status" value="1"/>
</dbReference>
<feature type="transmembrane region" description="Helical" evidence="6">
    <location>
        <begin position="172"/>
        <end position="195"/>
    </location>
</feature>
<dbReference type="GO" id="GO:0022857">
    <property type="term" value="F:transmembrane transporter activity"/>
    <property type="evidence" value="ECO:0007669"/>
    <property type="project" value="InterPro"/>
</dbReference>
<evidence type="ECO:0000256" key="5">
    <source>
        <dbReference type="SAM" id="MobiDB-lite"/>
    </source>
</evidence>
<dbReference type="GO" id="GO:0005886">
    <property type="term" value="C:plasma membrane"/>
    <property type="evidence" value="ECO:0007669"/>
    <property type="project" value="UniProtKB-SubCell"/>
</dbReference>
<keyword evidence="3 6" id="KW-1133">Transmembrane helix</keyword>
<dbReference type="Pfam" id="PF07690">
    <property type="entry name" value="MFS_1"/>
    <property type="match status" value="1"/>
</dbReference>
<feature type="compositionally biased region" description="Basic and acidic residues" evidence="5">
    <location>
        <begin position="1"/>
        <end position="11"/>
    </location>
</feature>
<evidence type="ECO:0000256" key="2">
    <source>
        <dbReference type="ARBA" id="ARBA00022692"/>
    </source>
</evidence>
<keyword evidence="2 6" id="KW-0812">Transmembrane</keyword>
<feature type="transmembrane region" description="Helical" evidence="6">
    <location>
        <begin position="353"/>
        <end position="370"/>
    </location>
</feature>
<dbReference type="CDD" id="cd06174">
    <property type="entry name" value="MFS"/>
    <property type="match status" value="1"/>
</dbReference>
<feature type="transmembrane region" description="Helical" evidence="6">
    <location>
        <begin position="419"/>
        <end position="438"/>
    </location>
</feature>
<dbReference type="PROSITE" id="PS50850">
    <property type="entry name" value="MFS"/>
    <property type="match status" value="1"/>
</dbReference>
<dbReference type="PANTHER" id="PTHR23528:SF1">
    <property type="entry name" value="MAJOR FACILITATOR SUPERFAMILY (MFS) PROFILE DOMAIN-CONTAINING PROTEIN"/>
    <property type="match status" value="1"/>
</dbReference>
<evidence type="ECO:0000313" key="8">
    <source>
        <dbReference type="EMBL" id="PWG59963.1"/>
    </source>
</evidence>
<accession>A0A2U2MSY6</accession>
<dbReference type="InterPro" id="IPR020846">
    <property type="entry name" value="MFS_dom"/>
</dbReference>
<keyword evidence="9" id="KW-1185">Reference proteome</keyword>
<dbReference type="RefSeq" id="WP_109137142.1">
    <property type="nucleotide sequence ID" value="NZ_QFFN01000009.1"/>
</dbReference>
<sequence length="442" mass="47882">MEDTTHDEKTDIPPSAVEHADDRMSGTFEPDRSVPTTLWTYIAFVIANFGLCSVYGAVLQVLLATHVDVLAGPQNRVAQLAVVTGVGAFSSMIAQPVTGWIADRVHLPFGKRNIWIMIGAVFSLICLFPMAMSGSVTMLVITWAVCMWPLNMMQVNLAAFIPERTPENHRGFLSGVYAVSQFGGSAFGVVIMGYIDSLTVKYMIPGVICAVAGILYFFTTKDIRNTSAKVDSGKKRPTRAKGQRDVLFTARAHDFWLTFASRFCVLGSYYMITGYMIYTLQEYIHYGDGSMKAATAGMAVVTMVITVGNLTCSLIGGFISDRLGRIKIFVIGAALLWVIPALVMFFIPSWPALLFSCAIIGIGLGTYNSVDKALVARVLPSHETAARDLGVINFADAGPQTVAPTIAATIVMITHNYGFIFIAMGVFCSIGALIATRIRNAN</sequence>
<evidence type="ECO:0000256" key="3">
    <source>
        <dbReference type="ARBA" id="ARBA00022989"/>
    </source>
</evidence>